<evidence type="ECO:0000259" key="9">
    <source>
        <dbReference type="PROSITE" id="PS50146"/>
    </source>
</evidence>
<gene>
    <name evidence="10" type="ORF">JG30_09400</name>
</gene>
<proteinExistence type="inferred from homology"/>
<dbReference type="PANTHER" id="PTHR12358:SF54">
    <property type="entry name" value="SPHINGOSINE KINASE RELATED PROTEIN"/>
    <property type="match status" value="1"/>
</dbReference>
<evidence type="ECO:0000256" key="1">
    <source>
        <dbReference type="ARBA" id="ARBA00001946"/>
    </source>
</evidence>
<keyword evidence="3" id="KW-0808">Transferase</keyword>
<keyword evidence="7" id="KW-0444">Lipid biosynthesis</keyword>
<keyword evidence="7" id="KW-0443">Lipid metabolism</keyword>
<dbReference type="AlphaFoldDB" id="A0A0F4LSU8"/>
<evidence type="ECO:0000256" key="6">
    <source>
        <dbReference type="ARBA" id="ARBA00022840"/>
    </source>
</evidence>
<dbReference type="InterPro" id="IPR001206">
    <property type="entry name" value="Diacylglycerol_kinase_cat_dom"/>
</dbReference>
<dbReference type="STRING" id="1218492.JG30_09400"/>
<keyword evidence="6" id="KW-0067">ATP-binding</keyword>
<dbReference type="InterPro" id="IPR016064">
    <property type="entry name" value="NAD/diacylglycerol_kinase_sf"/>
</dbReference>
<dbReference type="GO" id="GO:0005524">
    <property type="term" value="F:ATP binding"/>
    <property type="evidence" value="ECO:0007669"/>
    <property type="project" value="UniProtKB-KW"/>
</dbReference>
<reference evidence="10 11" key="1">
    <citation type="submission" date="2015-01" db="EMBL/GenBank/DDBJ databases">
        <title>Comparative genomics of the lactic acid bacteria isolated from the honey bee gut.</title>
        <authorList>
            <person name="Ellegaard K.M."/>
            <person name="Tamarit D."/>
            <person name="Javelind E."/>
            <person name="Olofsson T."/>
            <person name="Andersson S.G."/>
            <person name="Vasquez A."/>
        </authorList>
    </citation>
    <scope>NUCLEOTIDE SEQUENCE [LARGE SCALE GENOMIC DNA]</scope>
    <source>
        <strain evidence="10 11">Bin4</strain>
    </source>
</reference>
<evidence type="ECO:0000256" key="8">
    <source>
        <dbReference type="ARBA" id="ARBA00023264"/>
    </source>
</evidence>
<comment type="cofactor">
    <cofactor evidence="1">
        <name>Mg(2+)</name>
        <dbReference type="ChEBI" id="CHEBI:18420"/>
    </cofactor>
</comment>
<evidence type="ECO:0000256" key="5">
    <source>
        <dbReference type="ARBA" id="ARBA00022777"/>
    </source>
</evidence>
<name>A0A0F4LSU8_9LACO</name>
<evidence type="ECO:0000256" key="4">
    <source>
        <dbReference type="ARBA" id="ARBA00022741"/>
    </source>
</evidence>
<dbReference type="InterPro" id="IPR050187">
    <property type="entry name" value="Lipid_Phosphate_FormReg"/>
</dbReference>
<keyword evidence="8" id="KW-1208">Phospholipid metabolism</keyword>
<keyword evidence="11" id="KW-1185">Reference proteome</keyword>
<dbReference type="InterPro" id="IPR017438">
    <property type="entry name" value="ATP-NAD_kinase_N"/>
</dbReference>
<dbReference type="HOGENOM" id="CLU_045532_0_2_9"/>
<dbReference type="Pfam" id="PF19279">
    <property type="entry name" value="YegS_C"/>
    <property type="match status" value="1"/>
</dbReference>
<dbReference type="Pfam" id="PF00781">
    <property type="entry name" value="DAGK_cat"/>
    <property type="match status" value="1"/>
</dbReference>
<evidence type="ECO:0000313" key="11">
    <source>
        <dbReference type="Proteomes" id="UP000033558"/>
    </source>
</evidence>
<protein>
    <recommendedName>
        <fullName evidence="9">DAGKc domain-containing protein</fullName>
    </recommendedName>
</protein>
<evidence type="ECO:0000256" key="2">
    <source>
        <dbReference type="ARBA" id="ARBA00005983"/>
    </source>
</evidence>
<comment type="similarity">
    <text evidence="2">Belongs to the diacylglycerol/lipid kinase family.</text>
</comment>
<sequence length="322" mass="35693">MLKSALQIIANPAAASGRSQKTIRQIQKYLKQHHYAYHLHLTSPQGAQALTRKIINAGTSTDTSSKIIIVGGDGTLNQALNGLRQSLNPSLPLGYLPAGSGNDFANALGLKRYKITQLLEEMIQVSTPVWLNLGHVTGLAQSKFFINNFGMGLDAQIIKGVTQSSVKTVFNHLHLSKLIYLSQVYFALKQPRFRVELSFADQQKHFENIFLCMVANQPYIGGGVRLVPPESIQARSLRIVIADQLPFTELIKIIIKIFTDGSHLASPFVHTYELHDFSVHAVPAQIAQMDGELIIPPQEKLNFTSTPQAFWLPKTYLKSLPD</sequence>
<dbReference type="RefSeq" id="WP_046316616.1">
    <property type="nucleotide sequence ID" value="NZ_JBHSZT010000001.1"/>
</dbReference>
<dbReference type="Proteomes" id="UP000033558">
    <property type="component" value="Unassembled WGS sequence"/>
</dbReference>
<dbReference type="Gene3D" id="2.60.200.40">
    <property type="match status" value="1"/>
</dbReference>
<keyword evidence="5" id="KW-0418">Kinase</keyword>
<evidence type="ECO:0000256" key="7">
    <source>
        <dbReference type="ARBA" id="ARBA00023209"/>
    </source>
</evidence>
<dbReference type="OrthoDB" id="9786026at2"/>
<dbReference type="Gene3D" id="3.40.50.10330">
    <property type="entry name" value="Probable inorganic polyphosphate/atp-NAD kinase, domain 1"/>
    <property type="match status" value="1"/>
</dbReference>
<organism evidence="10 11">
    <name type="scientific">Bombilactobacillus mellifer</name>
    <dbReference type="NCBI Taxonomy" id="1218492"/>
    <lineage>
        <taxon>Bacteria</taxon>
        <taxon>Bacillati</taxon>
        <taxon>Bacillota</taxon>
        <taxon>Bacilli</taxon>
        <taxon>Lactobacillales</taxon>
        <taxon>Lactobacillaceae</taxon>
        <taxon>Bombilactobacillus</taxon>
    </lineage>
</organism>
<dbReference type="NCBIfam" id="TIGR00147">
    <property type="entry name" value="YegS/Rv2252/BmrU family lipid kinase"/>
    <property type="match status" value="1"/>
</dbReference>
<accession>A0A0F4LSU8</accession>
<keyword evidence="4" id="KW-0547">Nucleotide-binding</keyword>
<dbReference type="PROSITE" id="PS50146">
    <property type="entry name" value="DAGK"/>
    <property type="match status" value="1"/>
</dbReference>
<feature type="domain" description="DAGKc" evidence="9">
    <location>
        <begin position="1"/>
        <end position="141"/>
    </location>
</feature>
<dbReference type="PATRIC" id="fig|1218492.5.peg.1080"/>
<comment type="caution">
    <text evidence="10">The sequence shown here is derived from an EMBL/GenBank/DDBJ whole genome shotgun (WGS) entry which is preliminary data.</text>
</comment>
<dbReference type="SMART" id="SM00046">
    <property type="entry name" value="DAGKc"/>
    <property type="match status" value="1"/>
</dbReference>
<dbReference type="SUPFAM" id="SSF111331">
    <property type="entry name" value="NAD kinase/diacylglycerol kinase-like"/>
    <property type="match status" value="1"/>
</dbReference>
<evidence type="ECO:0000313" key="10">
    <source>
        <dbReference type="EMBL" id="KJY61887.1"/>
    </source>
</evidence>
<keyword evidence="7" id="KW-0594">Phospholipid biosynthesis</keyword>
<dbReference type="InterPro" id="IPR005218">
    <property type="entry name" value="Diacylglycerol/lipid_kinase"/>
</dbReference>
<dbReference type="GO" id="GO:0008654">
    <property type="term" value="P:phospholipid biosynthetic process"/>
    <property type="evidence" value="ECO:0007669"/>
    <property type="project" value="UniProtKB-KW"/>
</dbReference>
<dbReference type="InterPro" id="IPR045540">
    <property type="entry name" value="YegS/DAGK_C"/>
</dbReference>
<dbReference type="EMBL" id="JXJQ01000008">
    <property type="protein sequence ID" value="KJY61887.1"/>
    <property type="molecule type" value="Genomic_DNA"/>
</dbReference>
<evidence type="ECO:0000256" key="3">
    <source>
        <dbReference type="ARBA" id="ARBA00022679"/>
    </source>
</evidence>
<dbReference type="PANTHER" id="PTHR12358">
    <property type="entry name" value="SPHINGOSINE KINASE"/>
    <property type="match status" value="1"/>
</dbReference>
<dbReference type="GO" id="GO:0016301">
    <property type="term" value="F:kinase activity"/>
    <property type="evidence" value="ECO:0007669"/>
    <property type="project" value="UniProtKB-KW"/>
</dbReference>